<dbReference type="PANTHER" id="PTHR43031:SF16">
    <property type="entry name" value="OXIDOREDUCTASE"/>
    <property type="match status" value="1"/>
</dbReference>
<dbReference type="Proteomes" id="UP000670947">
    <property type="component" value="Unassembled WGS sequence"/>
</dbReference>
<proteinExistence type="predicted"/>
<feature type="domain" description="Rhodanese" evidence="1">
    <location>
        <begin position="20"/>
        <end position="104"/>
    </location>
</feature>
<evidence type="ECO:0000259" key="1">
    <source>
        <dbReference type="PROSITE" id="PS50206"/>
    </source>
</evidence>
<dbReference type="RefSeq" id="WP_208847025.1">
    <property type="nucleotide sequence ID" value="NZ_JAGGDJ010000003.1"/>
</dbReference>
<reference evidence="2 3" key="1">
    <citation type="submission" date="2021-03" db="EMBL/GenBank/DDBJ databases">
        <title>Paenibacillus artemisicola MWE-103 whole genome sequence.</title>
        <authorList>
            <person name="Ham Y.J."/>
        </authorList>
    </citation>
    <scope>NUCLEOTIDE SEQUENCE [LARGE SCALE GENOMIC DNA]</scope>
    <source>
        <strain evidence="2 3">MWE-103</strain>
    </source>
</reference>
<protein>
    <submittedName>
        <fullName evidence="2">Rhodanese-like domain-containing protein</fullName>
    </submittedName>
</protein>
<dbReference type="Pfam" id="PF00581">
    <property type="entry name" value="Rhodanese"/>
    <property type="match status" value="1"/>
</dbReference>
<accession>A0ABS3W798</accession>
<dbReference type="InterPro" id="IPR001763">
    <property type="entry name" value="Rhodanese-like_dom"/>
</dbReference>
<evidence type="ECO:0000313" key="3">
    <source>
        <dbReference type="Proteomes" id="UP000670947"/>
    </source>
</evidence>
<dbReference type="InterPro" id="IPR036873">
    <property type="entry name" value="Rhodanese-like_dom_sf"/>
</dbReference>
<sequence length="108" mass="12267">MDVWRDIQPDAFWQLAREGKLEPDQIIDVREPEEWDYYHLEGSTLLPLSSFMDTWTQVPADKTVYVICAHGVRSQAVCRFLSEKGYGGLANVVGGMAAVSLHDGFRYD</sequence>
<name>A0ABS3W798_9BACL</name>
<evidence type="ECO:0000313" key="2">
    <source>
        <dbReference type="EMBL" id="MBO7744056.1"/>
    </source>
</evidence>
<organism evidence="2 3">
    <name type="scientific">Paenibacillus artemisiicola</name>
    <dbReference type="NCBI Taxonomy" id="1172618"/>
    <lineage>
        <taxon>Bacteria</taxon>
        <taxon>Bacillati</taxon>
        <taxon>Bacillota</taxon>
        <taxon>Bacilli</taxon>
        <taxon>Bacillales</taxon>
        <taxon>Paenibacillaceae</taxon>
        <taxon>Paenibacillus</taxon>
    </lineage>
</organism>
<comment type="caution">
    <text evidence="2">The sequence shown here is derived from an EMBL/GenBank/DDBJ whole genome shotgun (WGS) entry which is preliminary data.</text>
</comment>
<dbReference type="CDD" id="cd00158">
    <property type="entry name" value="RHOD"/>
    <property type="match status" value="1"/>
</dbReference>
<gene>
    <name evidence="2" type="ORF">I8J29_07620</name>
</gene>
<dbReference type="PROSITE" id="PS50206">
    <property type="entry name" value="RHODANESE_3"/>
    <property type="match status" value="1"/>
</dbReference>
<keyword evidence="3" id="KW-1185">Reference proteome</keyword>
<dbReference type="SMART" id="SM00450">
    <property type="entry name" value="RHOD"/>
    <property type="match status" value="1"/>
</dbReference>
<dbReference type="SUPFAM" id="SSF52821">
    <property type="entry name" value="Rhodanese/Cell cycle control phosphatase"/>
    <property type="match status" value="1"/>
</dbReference>
<dbReference type="InterPro" id="IPR050229">
    <property type="entry name" value="GlpE_sulfurtransferase"/>
</dbReference>
<dbReference type="PANTHER" id="PTHR43031">
    <property type="entry name" value="FAD-DEPENDENT OXIDOREDUCTASE"/>
    <property type="match status" value="1"/>
</dbReference>
<dbReference type="Gene3D" id="3.40.250.10">
    <property type="entry name" value="Rhodanese-like domain"/>
    <property type="match status" value="1"/>
</dbReference>
<dbReference type="EMBL" id="JAGGDJ010000003">
    <property type="protein sequence ID" value="MBO7744056.1"/>
    <property type="molecule type" value="Genomic_DNA"/>
</dbReference>